<name>A0A1Z1WSE9_9ACTN</name>
<reference evidence="7 8" key="1">
    <citation type="submission" date="2017-05" db="EMBL/GenBank/DDBJ databases">
        <title>Streptomyces alboflavus Genome sequencing and assembly.</title>
        <authorList>
            <person name="Wang Y."/>
            <person name="Du B."/>
            <person name="Ding Y."/>
            <person name="Liu H."/>
            <person name="Hou Q."/>
            <person name="Liu K."/>
            <person name="Wang C."/>
            <person name="Yao L."/>
        </authorList>
    </citation>
    <scope>NUCLEOTIDE SEQUENCE [LARGE SCALE GENOMIC DNA]</scope>
    <source>
        <strain evidence="7 8">MDJK44</strain>
    </source>
</reference>
<evidence type="ECO:0000256" key="6">
    <source>
        <dbReference type="SAM" id="Phobius"/>
    </source>
</evidence>
<evidence type="ECO:0000256" key="3">
    <source>
        <dbReference type="ARBA" id="ARBA00022989"/>
    </source>
</evidence>
<protein>
    <submittedName>
        <fullName evidence="7">Uncharacterized protein</fullName>
    </submittedName>
</protein>
<keyword evidence="8" id="KW-1185">Reference proteome</keyword>
<sequence>MFVVAAVVWTVLARAVVRLRGFGSRTALRQADGTWFLATVGLQALVLTLVGLRPGRPVVTLALTLWVCGVLLYAATLAAVVRRLRSDPPPPELLAPSYWVSMGAAAISTLAGARLLTHDGLLPAPFRAPLGGTVVGLWAWATFLIPLLLATGVWRHLRHRVRWPTSPRCGASSSRWGCTPPRPRSSRPHSASAP</sequence>
<evidence type="ECO:0000256" key="2">
    <source>
        <dbReference type="ARBA" id="ARBA00022692"/>
    </source>
</evidence>
<dbReference type="GO" id="GO:0055085">
    <property type="term" value="P:transmembrane transport"/>
    <property type="evidence" value="ECO:0007669"/>
    <property type="project" value="InterPro"/>
</dbReference>
<dbReference type="InterPro" id="IPR004695">
    <property type="entry name" value="SLAC1/Mae1/Ssu1/TehA"/>
</dbReference>
<gene>
    <name evidence="7" type="ORF">SMD44_08801</name>
</gene>
<dbReference type="InterPro" id="IPR038665">
    <property type="entry name" value="Voltage-dep_anion_channel_sf"/>
</dbReference>
<comment type="subcellular location">
    <subcellularLocation>
        <location evidence="1">Membrane</location>
        <topology evidence="1">Multi-pass membrane protein</topology>
    </subcellularLocation>
</comment>
<dbReference type="EMBL" id="CP021748">
    <property type="protein sequence ID" value="ARX89314.1"/>
    <property type="molecule type" value="Genomic_DNA"/>
</dbReference>
<evidence type="ECO:0000313" key="8">
    <source>
        <dbReference type="Proteomes" id="UP000195880"/>
    </source>
</evidence>
<evidence type="ECO:0000256" key="1">
    <source>
        <dbReference type="ARBA" id="ARBA00004141"/>
    </source>
</evidence>
<feature type="transmembrane region" description="Helical" evidence="6">
    <location>
        <begin position="34"/>
        <end position="52"/>
    </location>
</feature>
<dbReference type="eggNOG" id="COG1275">
    <property type="taxonomic scope" value="Bacteria"/>
</dbReference>
<keyword evidence="4 6" id="KW-0472">Membrane</keyword>
<organism evidence="7 8">
    <name type="scientific">Streptomyces alboflavus</name>
    <dbReference type="NCBI Taxonomy" id="67267"/>
    <lineage>
        <taxon>Bacteria</taxon>
        <taxon>Bacillati</taxon>
        <taxon>Actinomycetota</taxon>
        <taxon>Actinomycetes</taxon>
        <taxon>Kitasatosporales</taxon>
        <taxon>Streptomycetaceae</taxon>
        <taxon>Streptomyces</taxon>
    </lineage>
</organism>
<dbReference type="OrthoDB" id="958273at2"/>
<dbReference type="GO" id="GO:0016020">
    <property type="term" value="C:membrane"/>
    <property type="evidence" value="ECO:0007669"/>
    <property type="project" value="UniProtKB-SubCell"/>
</dbReference>
<keyword evidence="2 6" id="KW-0812">Transmembrane</keyword>
<evidence type="ECO:0000256" key="4">
    <source>
        <dbReference type="ARBA" id="ARBA00023136"/>
    </source>
</evidence>
<dbReference type="STRING" id="67267.GCA_000716675_05535"/>
<feature type="transmembrane region" description="Helical" evidence="6">
    <location>
        <begin position="93"/>
        <end position="116"/>
    </location>
</feature>
<accession>A0A1Z1WSE9</accession>
<evidence type="ECO:0000313" key="7">
    <source>
        <dbReference type="EMBL" id="ARX89314.1"/>
    </source>
</evidence>
<dbReference type="Pfam" id="PF03595">
    <property type="entry name" value="SLAC1"/>
    <property type="match status" value="1"/>
</dbReference>
<dbReference type="KEGG" id="salf:SMD44_08801"/>
<dbReference type="Proteomes" id="UP000195880">
    <property type="component" value="Chromosome"/>
</dbReference>
<proteinExistence type="predicted"/>
<feature type="transmembrane region" description="Helical" evidence="6">
    <location>
        <begin position="128"/>
        <end position="154"/>
    </location>
</feature>
<dbReference type="Gene3D" id="1.50.10.150">
    <property type="entry name" value="Voltage-dependent anion channel"/>
    <property type="match status" value="1"/>
</dbReference>
<keyword evidence="3 6" id="KW-1133">Transmembrane helix</keyword>
<dbReference type="AlphaFoldDB" id="A0A1Z1WSE9"/>
<feature type="transmembrane region" description="Helical" evidence="6">
    <location>
        <begin position="59"/>
        <end position="81"/>
    </location>
</feature>
<feature type="region of interest" description="Disordered" evidence="5">
    <location>
        <begin position="165"/>
        <end position="194"/>
    </location>
</feature>
<evidence type="ECO:0000256" key="5">
    <source>
        <dbReference type="SAM" id="MobiDB-lite"/>
    </source>
</evidence>